<dbReference type="Pfam" id="PF00011">
    <property type="entry name" value="HSP20"/>
    <property type="match status" value="1"/>
</dbReference>
<reference evidence="6" key="1">
    <citation type="submission" date="2016-10" db="EMBL/GenBank/DDBJ databases">
        <authorList>
            <person name="Varghese N."/>
            <person name="Submissions S."/>
        </authorList>
    </citation>
    <scope>NUCLEOTIDE SEQUENCE [LARGE SCALE GENOMIC DNA]</scope>
    <source>
        <strain evidence="6">DSM 45419</strain>
    </source>
</reference>
<accession>A0A1H0ADW2</accession>
<comment type="similarity">
    <text evidence="1 2">Belongs to the small heat shock protein (HSP20) family.</text>
</comment>
<dbReference type="InterPro" id="IPR002068">
    <property type="entry name" value="A-crystallin/Hsp20_dom"/>
</dbReference>
<protein>
    <submittedName>
        <fullName evidence="5">HSP20 family protein</fullName>
    </submittedName>
</protein>
<feature type="region of interest" description="Disordered" evidence="3">
    <location>
        <begin position="132"/>
        <end position="166"/>
    </location>
</feature>
<evidence type="ECO:0000256" key="3">
    <source>
        <dbReference type="SAM" id="MobiDB-lite"/>
    </source>
</evidence>
<feature type="domain" description="SHSP" evidence="4">
    <location>
        <begin position="26"/>
        <end position="137"/>
    </location>
</feature>
<gene>
    <name evidence="5" type="ORF">SAMN05660642_04556</name>
</gene>
<dbReference type="Gene3D" id="2.60.40.790">
    <property type="match status" value="1"/>
</dbReference>
<evidence type="ECO:0000313" key="5">
    <source>
        <dbReference type="EMBL" id="SDN31665.1"/>
    </source>
</evidence>
<keyword evidence="6" id="KW-1185">Reference proteome</keyword>
<dbReference type="EMBL" id="FNHE01000016">
    <property type="protein sequence ID" value="SDN31665.1"/>
    <property type="molecule type" value="Genomic_DNA"/>
</dbReference>
<name>A0A1H0ADW2_9ACTN</name>
<dbReference type="PANTHER" id="PTHR11527">
    <property type="entry name" value="HEAT-SHOCK PROTEIN 20 FAMILY MEMBER"/>
    <property type="match status" value="1"/>
</dbReference>
<sequence length="166" mass="18404">MSVMRFDPFGDPFRSLDRLTSQMMSGTRTPMGMPMDVWQAEDGYHVALDLPGVDPDSVEITTERNMLTIRAERRAEYGQGANVLLAERPQGRFTRQLQVGDALDTGRVSATYQDGVLLLTIPLSEQAQPRRIEVQHGGRQQQLSVGGEQGGQPSEQTTNRGEEQNS</sequence>
<dbReference type="Proteomes" id="UP000198680">
    <property type="component" value="Unassembled WGS sequence"/>
</dbReference>
<dbReference type="CDD" id="cd06464">
    <property type="entry name" value="ACD_sHsps-like"/>
    <property type="match status" value="1"/>
</dbReference>
<dbReference type="AlphaFoldDB" id="A0A1H0ADW2"/>
<evidence type="ECO:0000313" key="6">
    <source>
        <dbReference type="Proteomes" id="UP000198680"/>
    </source>
</evidence>
<dbReference type="OrthoDB" id="5242916at2"/>
<dbReference type="RefSeq" id="WP_091223715.1">
    <property type="nucleotide sequence ID" value="NZ_FNHE01000016.1"/>
</dbReference>
<evidence type="ECO:0000259" key="4">
    <source>
        <dbReference type="PROSITE" id="PS01031"/>
    </source>
</evidence>
<evidence type="ECO:0000256" key="2">
    <source>
        <dbReference type="RuleBase" id="RU003616"/>
    </source>
</evidence>
<dbReference type="SUPFAM" id="SSF49764">
    <property type="entry name" value="HSP20-like chaperones"/>
    <property type="match status" value="1"/>
</dbReference>
<dbReference type="STRING" id="1137991.SAMN05660642_04556"/>
<organism evidence="5 6">
    <name type="scientific">Geodermatophilus siccatus</name>
    <dbReference type="NCBI Taxonomy" id="1137991"/>
    <lineage>
        <taxon>Bacteria</taxon>
        <taxon>Bacillati</taxon>
        <taxon>Actinomycetota</taxon>
        <taxon>Actinomycetes</taxon>
        <taxon>Geodermatophilales</taxon>
        <taxon>Geodermatophilaceae</taxon>
        <taxon>Geodermatophilus</taxon>
    </lineage>
</organism>
<dbReference type="PROSITE" id="PS01031">
    <property type="entry name" value="SHSP"/>
    <property type="match status" value="1"/>
</dbReference>
<evidence type="ECO:0000256" key="1">
    <source>
        <dbReference type="PROSITE-ProRule" id="PRU00285"/>
    </source>
</evidence>
<proteinExistence type="inferred from homology"/>
<dbReference type="InterPro" id="IPR008978">
    <property type="entry name" value="HSP20-like_chaperone"/>
</dbReference>
<dbReference type="InterPro" id="IPR031107">
    <property type="entry name" value="Small_HSP"/>
</dbReference>